<protein>
    <submittedName>
        <fullName evidence="2">VOC family protein</fullName>
    </submittedName>
</protein>
<accession>A0ABS9L401</accession>
<evidence type="ECO:0000313" key="2">
    <source>
        <dbReference type="EMBL" id="MCG2621421.1"/>
    </source>
</evidence>
<dbReference type="CDD" id="cd08343">
    <property type="entry name" value="ED_TypeI_classII_C"/>
    <property type="match status" value="1"/>
</dbReference>
<dbReference type="SUPFAM" id="SSF54593">
    <property type="entry name" value="Glyoxalase/Bleomycin resistance protein/Dihydroxybiphenyl dioxygenase"/>
    <property type="match status" value="1"/>
</dbReference>
<dbReference type="Pfam" id="PF00903">
    <property type="entry name" value="Glyoxalase"/>
    <property type="match status" value="1"/>
</dbReference>
<gene>
    <name evidence="2" type="ORF">LVY72_05765</name>
</gene>
<dbReference type="Gene3D" id="3.10.180.10">
    <property type="entry name" value="2,3-Dihydroxybiphenyl 1,2-Dioxygenase, domain 1"/>
    <property type="match status" value="2"/>
</dbReference>
<evidence type="ECO:0000259" key="1">
    <source>
        <dbReference type="PROSITE" id="PS51819"/>
    </source>
</evidence>
<dbReference type="PROSITE" id="PS51819">
    <property type="entry name" value="VOC"/>
    <property type="match status" value="2"/>
</dbReference>
<organism evidence="2 3">
    <name type="scientific">Arthrobacter hankyongi</name>
    <dbReference type="NCBI Taxonomy" id="2904801"/>
    <lineage>
        <taxon>Bacteria</taxon>
        <taxon>Bacillati</taxon>
        <taxon>Actinomycetota</taxon>
        <taxon>Actinomycetes</taxon>
        <taxon>Micrococcales</taxon>
        <taxon>Micrococcaceae</taxon>
        <taxon>Arthrobacter</taxon>
    </lineage>
</organism>
<dbReference type="EMBL" id="JAKLTQ010000002">
    <property type="protein sequence ID" value="MCG2621421.1"/>
    <property type="molecule type" value="Genomic_DNA"/>
</dbReference>
<keyword evidence="3" id="KW-1185">Reference proteome</keyword>
<dbReference type="InterPro" id="IPR029068">
    <property type="entry name" value="Glyas_Bleomycin-R_OHBP_Dase"/>
</dbReference>
<reference evidence="2" key="1">
    <citation type="submission" date="2022-01" db="EMBL/GenBank/DDBJ databases">
        <authorList>
            <person name="Jo J.-H."/>
            <person name="Im W.-T."/>
        </authorList>
    </citation>
    <scope>NUCLEOTIDE SEQUENCE</scope>
    <source>
        <strain evidence="2">I2-34</strain>
    </source>
</reference>
<feature type="domain" description="VOC" evidence="1">
    <location>
        <begin position="134"/>
        <end position="247"/>
    </location>
</feature>
<comment type="caution">
    <text evidence="2">The sequence shown here is derived from an EMBL/GenBank/DDBJ whole genome shotgun (WGS) entry which is preliminary data.</text>
</comment>
<dbReference type="RefSeq" id="WP_237818606.1">
    <property type="nucleotide sequence ID" value="NZ_JAKLTQ010000002.1"/>
</dbReference>
<evidence type="ECO:0000313" key="3">
    <source>
        <dbReference type="Proteomes" id="UP001165368"/>
    </source>
</evidence>
<dbReference type="Proteomes" id="UP001165368">
    <property type="component" value="Unassembled WGS sequence"/>
</dbReference>
<feature type="domain" description="VOC" evidence="1">
    <location>
        <begin position="8"/>
        <end position="119"/>
    </location>
</feature>
<dbReference type="InterPro" id="IPR037523">
    <property type="entry name" value="VOC_core"/>
</dbReference>
<sequence>MSWGLITAMGHVGIQTTKLEESVFDATQILGLRETERTSDAVYLAAGNVHHELVYIESDVDGVDSFGFVARDGDALREIRRRVEQENLPIVSEKPRGAGIEDGFSFVGPEGFVFEVYVGMQENQASQLSFGPDRYGHFNFHPRDVTGMMTFLQRVLDFRLSDVIGDDFAYFMRCNPDHHGIALVRGQGTLHHHAWQAQSIVDLGKLGDRLNKLGRDLIWGPVRHGAGHNIAAYFVETSGAVVELYTDLEQIYDDSRPPVVWGEDENWWNMWSSYRPMDFRNFGLAPVESPTRMAVLR</sequence>
<proteinExistence type="predicted"/>
<name>A0ABS9L401_9MICC</name>
<dbReference type="InterPro" id="IPR004360">
    <property type="entry name" value="Glyas_Fos-R_dOase_dom"/>
</dbReference>